<dbReference type="RefSeq" id="WP_345474135.1">
    <property type="nucleotide sequence ID" value="NZ_CP125942.1"/>
</dbReference>
<reference evidence="2 3" key="1">
    <citation type="submission" date="2023-05" db="EMBL/GenBank/DDBJ databases">
        <title>Glutamicibacter sp. B1, complete genome.</title>
        <authorList>
            <person name="Long Y.H."/>
            <person name="Fang T."/>
            <person name="Li X.Y."/>
        </authorList>
    </citation>
    <scope>NUCLEOTIDE SEQUENCE [LARGE SCALE GENOMIC DNA]</scope>
    <source>
        <strain evidence="2 3">B1</strain>
    </source>
</reference>
<dbReference type="AlphaFoldDB" id="A0AAU6WHS9"/>
<feature type="region of interest" description="Disordered" evidence="1">
    <location>
        <begin position="1"/>
        <end position="22"/>
    </location>
</feature>
<gene>
    <name evidence="2" type="ORF">QMQ05_06965</name>
</gene>
<proteinExistence type="predicted"/>
<dbReference type="EMBL" id="CP125942">
    <property type="protein sequence ID" value="XAO47254.1"/>
    <property type="molecule type" value="Genomic_DNA"/>
</dbReference>
<protein>
    <submittedName>
        <fullName evidence="2">Uncharacterized protein</fullName>
    </submittedName>
</protein>
<organism evidence="2 3">
    <name type="scientific">Glutamicibacter ectropisis</name>
    <dbReference type="NCBI Taxonomy" id="3046593"/>
    <lineage>
        <taxon>Bacteria</taxon>
        <taxon>Bacillati</taxon>
        <taxon>Actinomycetota</taxon>
        <taxon>Actinomycetes</taxon>
        <taxon>Micrococcales</taxon>
        <taxon>Micrococcaceae</taxon>
        <taxon>Glutamicibacter</taxon>
    </lineage>
</organism>
<evidence type="ECO:0000313" key="2">
    <source>
        <dbReference type="EMBL" id="XAO47254.1"/>
    </source>
</evidence>
<feature type="compositionally biased region" description="Low complexity" evidence="1">
    <location>
        <begin position="1"/>
        <end position="17"/>
    </location>
</feature>
<evidence type="ECO:0000313" key="3">
    <source>
        <dbReference type="Proteomes" id="UP001486888"/>
    </source>
</evidence>
<name>A0AAU6WHS9_9MICC</name>
<evidence type="ECO:0000256" key="1">
    <source>
        <dbReference type="SAM" id="MobiDB-lite"/>
    </source>
</evidence>
<dbReference type="Proteomes" id="UP001486888">
    <property type="component" value="Chromosome"/>
</dbReference>
<sequence length="60" mass="6695">MLNIAATAPARRNTAANSGANFDTNLRDELRDTWHSKNKLDTDFAIISIIFARPHIQDIA</sequence>
<dbReference type="KEGG" id="gey:QMQ05_06965"/>
<accession>A0AAU6WHS9</accession>
<keyword evidence="3" id="KW-1185">Reference proteome</keyword>